<organism evidence="1 2">
    <name type="scientific">Oryza meyeriana var. granulata</name>
    <dbReference type="NCBI Taxonomy" id="110450"/>
    <lineage>
        <taxon>Eukaryota</taxon>
        <taxon>Viridiplantae</taxon>
        <taxon>Streptophyta</taxon>
        <taxon>Embryophyta</taxon>
        <taxon>Tracheophyta</taxon>
        <taxon>Spermatophyta</taxon>
        <taxon>Magnoliopsida</taxon>
        <taxon>Liliopsida</taxon>
        <taxon>Poales</taxon>
        <taxon>Poaceae</taxon>
        <taxon>BOP clade</taxon>
        <taxon>Oryzoideae</taxon>
        <taxon>Oryzeae</taxon>
        <taxon>Oryzinae</taxon>
        <taxon>Oryza</taxon>
        <taxon>Oryza meyeriana</taxon>
    </lineage>
</organism>
<comment type="caution">
    <text evidence="1">The sequence shown here is derived from an EMBL/GenBank/DDBJ whole genome shotgun (WGS) entry which is preliminary data.</text>
</comment>
<name>A0A6G1EHD2_9ORYZ</name>
<gene>
    <name evidence="1" type="ORF">E2562_010132</name>
</gene>
<reference evidence="1 2" key="1">
    <citation type="submission" date="2019-11" db="EMBL/GenBank/DDBJ databases">
        <title>Whole genome sequence of Oryza granulata.</title>
        <authorList>
            <person name="Li W."/>
        </authorList>
    </citation>
    <scope>NUCLEOTIDE SEQUENCE [LARGE SCALE GENOMIC DNA]</scope>
    <source>
        <strain evidence="2">cv. Menghai</strain>
        <tissue evidence="1">Leaf</tissue>
    </source>
</reference>
<proteinExistence type="predicted"/>
<dbReference type="Proteomes" id="UP000479710">
    <property type="component" value="Unassembled WGS sequence"/>
</dbReference>
<evidence type="ECO:0000313" key="2">
    <source>
        <dbReference type="Proteomes" id="UP000479710"/>
    </source>
</evidence>
<evidence type="ECO:0000313" key="1">
    <source>
        <dbReference type="EMBL" id="KAF0924485.1"/>
    </source>
</evidence>
<sequence length="67" mass="7510">MSGTYPDLLCSWPPRSPLAPWIFLHPHGALSTPGAPTLHHLRHGRRTGLSTSTIHRRLISTGFLFFH</sequence>
<dbReference type="AlphaFoldDB" id="A0A6G1EHD2"/>
<keyword evidence="2" id="KW-1185">Reference proteome</keyword>
<dbReference type="EMBL" id="SPHZ02000003">
    <property type="protein sequence ID" value="KAF0924485.1"/>
    <property type="molecule type" value="Genomic_DNA"/>
</dbReference>
<accession>A0A6G1EHD2</accession>
<protein>
    <submittedName>
        <fullName evidence="1">Uncharacterized protein</fullName>
    </submittedName>
</protein>